<keyword evidence="1" id="KW-0732">Signal</keyword>
<gene>
    <name evidence="2" type="ORF">COV74_10585</name>
</gene>
<comment type="caution">
    <text evidence="2">The sequence shown here is derived from an EMBL/GenBank/DDBJ whole genome shotgun (WGS) entry which is preliminary data.</text>
</comment>
<sequence>MKAPVCLLLLSFLIYQPLVFSAEPNLSPDQLLATLNNRLVSVERRHAAMEKLANYPKMKLELHLMHLVLKRDEPVVLRNIAAQELIKLRKPAIIPALEEAVFKRSAHIDSLAKELALSVLMEITEPSFQETLYIKLVKLVMNRKENAEFRRHILQQLRRVVLLPEPYADDLWAKQLALNNTEDGSVKLAALYYLEGKPDAQSYLEDILPVLLQAPPSQDTFTKEAILLMADRVHLKDFGYYVERILTNPKEDADTRRIALQFYMKYPMDGAVDVLNQLLGKVKEEQLRSDVLEAVEIFQRS</sequence>
<dbReference type="EMBL" id="PCVY01000076">
    <property type="protein sequence ID" value="PIQ85036.1"/>
    <property type="molecule type" value="Genomic_DNA"/>
</dbReference>
<name>A0A2H0LL06_9BACT</name>
<dbReference type="InterPro" id="IPR016024">
    <property type="entry name" value="ARM-type_fold"/>
</dbReference>
<evidence type="ECO:0000313" key="2">
    <source>
        <dbReference type="EMBL" id="PIQ85036.1"/>
    </source>
</evidence>
<evidence type="ECO:0008006" key="4">
    <source>
        <dbReference type="Google" id="ProtNLM"/>
    </source>
</evidence>
<accession>A0A2H0LL06</accession>
<proteinExistence type="predicted"/>
<protein>
    <recommendedName>
        <fullName evidence="4">HEAT repeat domain-containing protein</fullName>
    </recommendedName>
</protein>
<dbReference type="SUPFAM" id="SSF48371">
    <property type="entry name" value="ARM repeat"/>
    <property type="match status" value="1"/>
</dbReference>
<dbReference type="AlphaFoldDB" id="A0A2H0LL06"/>
<evidence type="ECO:0000313" key="3">
    <source>
        <dbReference type="Proteomes" id="UP000230859"/>
    </source>
</evidence>
<dbReference type="Proteomes" id="UP000230859">
    <property type="component" value="Unassembled WGS sequence"/>
</dbReference>
<reference evidence="2 3" key="1">
    <citation type="submission" date="2017-09" db="EMBL/GenBank/DDBJ databases">
        <title>Depth-based differentiation of microbial function through sediment-hosted aquifers and enrichment of novel symbionts in the deep terrestrial subsurface.</title>
        <authorList>
            <person name="Probst A.J."/>
            <person name="Ladd B."/>
            <person name="Jarett J.K."/>
            <person name="Geller-Mcgrath D.E."/>
            <person name="Sieber C.M."/>
            <person name="Emerson J.B."/>
            <person name="Anantharaman K."/>
            <person name="Thomas B.C."/>
            <person name="Malmstrom R."/>
            <person name="Stieglmeier M."/>
            <person name="Klingl A."/>
            <person name="Woyke T."/>
            <person name="Ryan C.M."/>
            <person name="Banfield J.F."/>
        </authorList>
    </citation>
    <scope>NUCLEOTIDE SEQUENCE [LARGE SCALE GENOMIC DNA]</scope>
    <source>
        <strain evidence="2">CG11_big_fil_rev_8_21_14_0_20_45_26</strain>
    </source>
</reference>
<feature type="chain" id="PRO_5013782642" description="HEAT repeat domain-containing protein" evidence="1">
    <location>
        <begin position="23"/>
        <end position="301"/>
    </location>
</feature>
<organism evidence="2 3">
    <name type="scientific">Candidatus Abzuiibacterium crystallinum</name>
    <dbReference type="NCBI Taxonomy" id="1974748"/>
    <lineage>
        <taxon>Bacteria</taxon>
        <taxon>Pseudomonadati</taxon>
        <taxon>Candidatus Omnitrophota</taxon>
        <taxon>Candidatus Abzuiibacterium</taxon>
    </lineage>
</organism>
<feature type="signal peptide" evidence="1">
    <location>
        <begin position="1"/>
        <end position="22"/>
    </location>
</feature>
<evidence type="ECO:0000256" key="1">
    <source>
        <dbReference type="SAM" id="SignalP"/>
    </source>
</evidence>